<evidence type="ECO:0000256" key="1">
    <source>
        <dbReference type="SAM" id="MobiDB-lite"/>
    </source>
</evidence>
<dbReference type="InParanoid" id="F4SBN2"/>
<organism evidence="4">
    <name type="scientific">Melampsora larici-populina (strain 98AG31 / pathotype 3-4-7)</name>
    <name type="common">Poplar leaf rust fungus</name>
    <dbReference type="NCBI Taxonomy" id="747676"/>
    <lineage>
        <taxon>Eukaryota</taxon>
        <taxon>Fungi</taxon>
        <taxon>Dikarya</taxon>
        <taxon>Basidiomycota</taxon>
        <taxon>Pucciniomycotina</taxon>
        <taxon>Pucciniomycetes</taxon>
        <taxon>Pucciniales</taxon>
        <taxon>Melampsoraceae</taxon>
        <taxon>Melampsora</taxon>
    </lineage>
</organism>
<dbReference type="AlphaFoldDB" id="F4SBN2"/>
<dbReference type="Pfam" id="PF12927">
    <property type="entry name" value="DUF3835"/>
    <property type="match status" value="1"/>
</dbReference>
<feature type="region of interest" description="Disordered" evidence="1">
    <location>
        <begin position="301"/>
        <end position="362"/>
    </location>
</feature>
<feature type="domain" description="DUF3835" evidence="2">
    <location>
        <begin position="362"/>
        <end position="438"/>
    </location>
</feature>
<feature type="region of interest" description="Disordered" evidence="1">
    <location>
        <begin position="204"/>
        <end position="254"/>
    </location>
</feature>
<feature type="compositionally biased region" description="Polar residues" evidence="1">
    <location>
        <begin position="301"/>
        <end position="312"/>
    </location>
</feature>
<dbReference type="OrthoDB" id="2505177at2759"/>
<evidence type="ECO:0000313" key="4">
    <source>
        <dbReference type="Proteomes" id="UP000001072"/>
    </source>
</evidence>
<dbReference type="GeneID" id="18925152"/>
<evidence type="ECO:0000313" key="3">
    <source>
        <dbReference type="EMBL" id="EGF97928.1"/>
    </source>
</evidence>
<feature type="region of interest" description="Disordered" evidence="1">
    <location>
        <begin position="600"/>
        <end position="640"/>
    </location>
</feature>
<feature type="compositionally biased region" description="Acidic residues" evidence="1">
    <location>
        <begin position="328"/>
        <end position="359"/>
    </location>
</feature>
<feature type="compositionally biased region" description="Basic and acidic residues" evidence="1">
    <location>
        <begin position="623"/>
        <end position="635"/>
    </location>
</feature>
<keyword evidence="4" id="KW-1185">Reference proteome</keyword>
<accession>F4SBN2</accession>
<dbReference type="Proteomes" id="UP000001072">
    <property type="component" value="Unassembled WGS sequence"/>
</dbReference>
<dbReference type="HOGENOM" id="CLU_416824_0_0_1"/>
<dbReference type="InterPro" id="IPR024325">
    <property type="entry name" value="DUF3835"/>
</dbReference>
<evidence type="ECO:0000259" key="2">
    <source>
        <dbReference type="Pfam" id="PF12927"/>
    </source>
</evidence>
<dbReference type="KEGG" id="mlr:MELLADRAFT_113955"/>
<feature type="compositionally biased region" description="Acidic residues" evidence="1">
    <location>
        <begin position="133"/>
        <end position="149"/>
    </location>
</feature>
<dbReference type="EMBL" id="GL883192">
    <property type="protein sequence ID" value="EGF97928.1"/>
    <property type="molecule type" value="Genomic_DNA"/>
</dbReference>
<gene>
    <name evidence="3" type="ORF">MELLADRAFT_113955</name>
</gene>
<feature type="compositionally biased region" description="Polar residues" evidence="1">
    <location>
        <begin position="609"/>
        <end position="622"/>
    </location>
</feature>
<protein>
    <recommendedName>
        <fullName evidence="2">DUF3835 domain-containing protein</fullName>
    </recommendedName>
</protein>
<dbReference type="RefSeq" id="XP_007418798.1">
    <property type="nucleotide sequence ID" value="XM_007418736.1"/>
</dbReference>
<sequence>MIKSNINSIRLPVSKDPNQESIIQELYNGLPAGWSTNEKNEVLNELGLVMVNIEEREEETQEIQKNENEAKQKTKEIMNEKPEYENDPKPKPNHQLPKPISELLNELELEEIAEEKLNQTPKETSEDTTSFSDSEEEIDNKDFQEEEEDLQKVISQLKLEQEKEDLKSWGSKGLEGLKNAFQSNLTTKTIESDSSLENLKLQNQNLSSSTVQGSKPKKSVSFALDPDLSKDPTHSTSTSNPSSSSNPSLPIGGIMLPDIIEHPIKTSSLLQAAQPNRNPINGQNAHLNPRLASLLPKSYLQSHQTPTENFEPSSSSSSTQPNHNQGSSEEEYEEDYDEDQSDEDDEGLYELSEEEEDQEGWSNDVDLQTALDMREAALEYHSKRQSLGIGIGSGSLGGEDVPIDENEEEEWVPLDHQPKANGIPRQVPSTSRFKSGRLSRWKSKMMSSTNPNLETEQSLIKEGKLLGIEPIVQGRLPINGSTVYQLPSRTEQSTELDEDLTAEEIQVLSSRLNILSMDEESRIAAERAGHELMGWMEKVKKGEVLIQQEEEGFMESQVNEEKMNGILESKMMKEVVEVDSMEGVSLRSDLPPEIKIVKKSNTKLDETGSKPQISLLTSTTNENHQKKGSDSKEISHTLPVAKKLSRFKSEKLNQQQSF</sequence>
<feature type="compositionally biased region" description="Basic and acidic residues" evidence="1">
    <location>
        <begin position="62"/>
        <end position="90"/>
    </location>
</feature>
<feature type="compositionally biased region" description="Polar residues" evidence="1">
    <location>
        <begin position="204"/>
        <end position="213"/>
    </location>
</feature>
<proteinExistence type="predicted"/>
<feature type="region of interest" description="Disordered" evidence="1">
    <location>
        <begin position="57"/>
        <end position="156"/>
    </location>
</feature>
<name>F4SBN2_MELLP</name>
<dbReference type="VEuPathDB" id="FungiDB:MELLADRAFT_113955"/>
<feature type="compositionally biased region" description="Low complexity" evidence="1">
    <location>
        <begin position="235"/>
        <end position="248"/>
    </location>
</feature>
<reference evidence="4" key="1">
    <citation type="journal article" date="2011" name="Proc. Natl. Acad. Sci. U.S.A.">
        <title>Obligate biotrophy features unraveled by the genomic analysis of rust fungi.</title>
        <authorList>
            <person name="Duplessis S."/>
            <person name="Cuomo C.A."/>
            <person name="Lin Y.-C."/>
            <person name="Aerts A."/>
            <person name="Tisserant E."/>
            <person name="Veneault-Fourrey C."/>
            <person name="Joly D.L."/>
            <person name="Hacquard S."/>
            <person name="Amselem J."/>
            <person name="Cantarel B.L."/>
            <person name="Chiu R."/>
            <person name="Coutinho P.M."/>
            <person name="Feau N."/>
            <person name="Field M."/>
            <person name="Frey P."/>
            <person name="Gelhaye E."/>
            <person name="Goldberg J."/>
            <person name="Grabherr M.G."/>
            <person name="Kodira C.D."/>
            <person name="Kohler A."/>
            <person name="Kuees U."/>
            <person name="Lindquist E.A."/>
            <person name="Lucas S.M."/>
            <person name="Mago R."/>
            <person name="Mauceli E."/>
            <person name="Morin E."/>
            <person name="Murat C."/>
            <person name="Pangilinan J.L."/>
            <person name="Park R."/>
            <person name="Pearson M."/>
            <person name="Quesneville H."/>
            <person name="Rouhier N."/>
            <person name="Sakthikumar S."/>
            <person name="Salamov A.A."/>
            <person name="Schmutz J."/>
            <person name="Selles B."/>
            <person name="Shapiro H."/>
            <person name="Tanguay P."/>
            <person name="Tuskan G.A."/>
            <person name="Henrissat B."/>
            <person name="Van de Peer Y."/>
            <person name="Rouze P."/>
            <person name="Ellis J.G."/>
            <person name="Dodds P.N."/>
            <person name="Schein J.E."/>
            <person name="Zhong S."/>
            <person name="Hamelin R.C."/>
            <person name="Grigoriev I.V."/>
            <person name="Szabo L.J."/>
            <person name="Martin F."/>
        </authorList>
    </citation>
    <scope>NUCLEOTIDE SEQUENCE [LARGE SCALE GENOMIC DNA]</scope>
    <source>
        <strain evidence="4">98AG31 / pathotype 3-4-7</strain>
    </source>
</reference>